<dbReference type="Proteomes" id="UP000255277">
    <property type="component" value="Unassembled WGS sequence"/>
</dbReference>
<dbReference type="InterPro" id="IPR011576">
    <property type="entry name" value="Pyridox_Oxase_N"/>
</dbReference>
<dbReference type="Pfam" id="PF01243">
    <property type="entry name" value="PNPOx_N"/>
    <property type="match status" value="1"/>
</dbReference>
<dbReference type="AlphaFoldDB" id="A0A380FBA5"/>
<name>A0A380FBA5_STAGA</name>
<evidence type="ECO:0000313" key="2">
    <source>
        <dbReference type="EMBL" id="SUM30889.1"/>
    </source>
</evidence>
<dbReference type="InterPro" id="IPR012349">
    <property type="entry name" value="Split_barrel_FMN-bd"/>
</dbReference>
<protein>
    <submittedName>
        <fullName evidence="2">General stress protein 26</fullName>
    </submittedName>
</protein>
<feature type="domain" description="Pyridoxamine 5'-phosphate oxidase N-terminal" evidence="1">
    <location>
        <begin position="7"/>
        <end position="54"/>
    </location>
</feature>
<proteinExistence type="predicted"/>
<gene>
    <name evidence="2" type="primary">ydaG</name>
    <name evidence="2" type="ORF">NCTC12195_00290</name>
</gene>
<dbReference type="STRING" id="1293.SH09_01490"/>
<organism evidence="2 3">
    <name type="scientific">Staphylococcus gallinarum</name>
    <dbReference type="NCBI Taxonomy" id="1293"/>
    <lineage>
        <taxon>Bacteria</taxon>
        <taxon>Bacillati</taxon>
        <taxon>Bacillota</taxon>
        <taxon>Bacilli</taxon>
        <taxon>Bacillales</taxon>
        <taxon>Staphylococcaceae</taxon>
        <taxon>Staphylococcus</taxon>
    </lineage>
</organism>
<accession>A0A380FBA5</accession>
<dbReference type="EMBL" id="UHDK01000001">
    <property type="protein sequence ID" value="SUM30889.1"/>
    <property type="molecule type" value="Genomic_DNA"/>
</dbReference>
<dbReference type="SUPFAM" id="SSF50475">
    <property type="entry name" value="FMN-binding split barrel"/>
    <property type="match status" value="1"/>
</dbReference>
<reference evidence="2 3" key="1">
    <citation type="submission" date="2018-06" db="EMBL/GenBank/DDBJ databases">
        <authorList>
            <consortium name="Pathogen Informatics"/>
            <person name="Doyle S."/>
        </authorList>
    </citation>
    <scope>NUCLEOTIDE SEQUENCE [LARGE SCALE GENOMIC DNA]</scope>
    <source>
        <strain evidence="2 3">NCTC12195</strain>
    </source>
</reference>
<evidence type="ECO:0000259" key="1">
    <source>
        <dbReference type="Pfam" id="PF01243"/>
    </source>
</evidence>
<sequence length="56" mass="6405">MNNELLQNEIENILNTSKIGVLSTAHNNTPNSRYMVFYNDGHTLYTKTSIESKKNC</sequence>
<evidence type="ECO:0000313" key="3">
    <source>
        <dbReference type="Proteomes" id="UP000255277"/>
    </source>
</evidence>
<dbReference type="Gene3D" id="2.30.110.10">
    <property type="entry name" value="Electron Transport, Fmn-binding Protein, Chain A"/>
    <property type="match status" value="1"/>
</dbReference>